<evidence type="ECO:0000256" key="1">
    <source>
        <dbReference type="SAM" id="MobiDB-lite"/>
    </source>
</evidence>
<comment type="caution">
    <text evidence="2">The sequence shown here is derived from an EMBL/GenBank/DDBJ whole genome shotgun (WGS) entry which is preliminary data.</text>
</comment>
<sequence length="117" mass="12247">MGPLCPGPNSKKPMKKVPGASHGAPTDPGPSKWLQPCAMYLVESNTSVMSPKQGRSDNLWGPRAIGDHGAPVSSPTLKAHPKKPITGTRGISWGPLLSARVLEWSVCPCPNCQSAPA</sequence>
<dbReference type="Proteomes" id="UP001162483">
    <property type="component" value="Unassembled WGS sequence"/>
</dbReference>
<protein>
    <submittedName>
        <fullName evidence="2">Uncharacterized protein</fullName>
    </submittedName>
</protein>
<gene>
    <name evidence="2" type="ORF">SPARVUS_LOCUS8042061</name>
</gene>
<feature type="region of interest" description="Disordered" evidence="1">
    <location>
        <begin position="47"/>
        <end position="90"/>
    </location>
</feature>
<organism evidence="2 3">
    <name type="scientific">Staurois parvus</name>
    <dbReference type="NCBI Taxonomy" id="386267"/>
    <lineage>
        <taxon>Eukaryota</taxon>
        <taxon>Metazoa</taxon>
        <taxon>Chordata</taxon>
        <taxon>Craniata</taxon>
        <taxon>Vertebrata</taxon>
        <taxon>Euteleostomi</taxon>
        <taxon>Amphibia</taxon>
        <taxon>Batrachia</taxon>
        <taxon>Anura</taxon>
        <taxon>Neobatrachia</taxon>
        <taxon>Ranoidea</taxon>
        <taxon>Ranidae</taxon>
        <taxon>Staurois</taxon>
    </lineage>
</organism>
<evidence type="ECO:0000313" key="2">
    <source>
        <dbReference type="EMBL" id="CAI9574835.1"/>
    </source>
</evidence>
<reference evidence="2" key="1">
    <citation type="submission" date="2023-05" db="EMBL/GenBank/DDBJ databases">
        <authorList>
            <person name="Stuckert A."/>
        </authorList>
    </citation>
    <scope>NUCLEOTIDE SEQUENCE</scope>
</reference>
<dbReference type="EMBL" id="CATNWA010014694">
    <property type="protein sequence ID" value="CAI9574835.1"/>
    <property type="molecule type" value="Genomic_DNA"/>
</dbReference>
<evidence type="ECO:0000313" key="3">
    <source>
        <dbReference type="Proteomes" id="UP001162483"/>
    </source>
</evidence>
<feature type="non-terminal residue" evidence="2">
    <location>
        <position position="117"/>
    </location>
</feature>
<accession>A0ABN9DQD7</accession>
<feature type="region of interest" description="Disordered" evidence="1">
    <location>
        <begin position="1"/>
        <end position="31"/>
    </location>
</feature>
<keyword evidence="3" id="KW-1185">Reference proteome</keyword>
<proteinExistence type="predicted"/>
<name>A0ABN9DQD7_9NEOB</name>